<dbReference type="OrthoDB" id="190265at2759"/>
<dbReference type="InterPro" id="IPR025661">
    <property type="entry name" value="Pept_asp_AS"/>
</dbReference>
<protein>
    <submittedName>
        <fullName evidence="5">Cysteine protease</fullName>
    </submittedName>
</protein>
<dbReference type="GO" id="GO:0006508">
    <property type="term" value="P:proteolysis"/>
    <property type="evidence" value="ECO:0007669"/>
    <property type="project" value="UniProtKB-KW"/>
</dbReference>
<feature type="chain" id="PRO_5018593876" evidence="3">
    <location>
        <begin position="23"/>
        <end position="275"/>
    </location>
</feature>
<dbReference type="InterPro" id="IPR039417">
    <property type="entry name" value="Peptidase_C1A_papain-like"/>
</dbReference>
<dbReference type="Proteomes" id="UP000039865">
    <property type="component" value="Unassembled WGS sequence"/>
</dbReference>
<dbReference type="PROSITE" id="PS00640">
    <property type="entry name" value="THIOL_PROTEASE_ASN"/>
    <property type="match status" value="1"/>
</dbReference>
<dbReference type="CDD" id="cd02248">
    <property type="entry name" value="Peptidase_C1A"/>
    <property type="match status" value="1"/>
</dbReference>
<evidence type="ECO:0000313" key="5">
    <source>
        <dbReference type="EMBL" id="CDW72335.1"/>
    </source>
</evidence>
<dbReference type="Gene3D" id="3.90.70.10">
    <property type="entry name" value="Cysteine proteinases"/>
    <property type="match status" value="1"/>
</dbReference>
<sequence length="275" mass="30368">MRKSILLVLSIIGTVIIEQVSGKFLSYHEHNKHTEITDYNSHSNIVREPKLHNYKMVQFNGSDIVNVPDSFDWRQKGAISPVKNQGQMGQASIYTAVDSIESAHFIKAGKLLSLSEEQVEDCDQQAESVIDVYNYASTHALELAQDYGSIRSQGACHYDPAKGVVEVKKVVKVKPNDSEELKKAVTQSPVTVVINAGTMEFQTYQGGIFNPKNCPAEVDHTLLVVGYGKEGDQGYWICKNTWGNSWGESGYIRIAMTDGPGVCGINLYGAYPQTD</sequence>
<keyword evidence="5" id="KW-0378">Hydrolase</keyword>
<dbReference type="InterPro" id="IPR038765">
    <property type="entry name" value="Papain-like_cys_pep_sf"/>
</dbReference>
<evidence type="ECO:0000259" key="4">
    <source>
        <dbReference type="SMART" id="SM00645"/>
    </source>
</evidence>
<name>A0A077ZSP9_STYLE</name>
<dbReference type="SUPFAM" id="SSF54001">
    <property type="entry name" value="Cysteine proteinases"/>
    <property type="match status" value="1"/>
</dbReference>
<keyword evidence="5" id="KW-0645">Protease</keyword>
<keyword evidence="2" id="KW-0865">Zymogen</keyword>
<gene>
    <name evidence="5" type="primary">Contig13763.g14679</name>
    <name evidence="5" type="ORF">STYLEM_1294</name>
</gene>
<evidence type="ECO:0000313" key="6">
    <source>
        <dbReference type="Proteomes" id="UP000039865"/>
    </source>
</evidence>
<feature type="domain" description="Peptidase C1A papain C-terminal" evidence="4">
    <location>
        <begin position="67"/>
        <end position="273"/>
    </location>
</feature>
<dbReference type="SMART" id="SM00645">
    <property type="entry name" value="Pept_C1"/>
    <property type="match status" value="1"/>
</dbReference>
<organism evidence="5 6">
    <name type="scientific">Stylonychia lemnae</name>
    <name type="common">Ciliate</name>
    <dbReference type="NCBI Taxonomy" id="5949"/>
    <lineage>
        <taxon>Eukaryota</taxon>
        <taxon>Sar</taxon>
        <taxon>Alveolata</taxon>
        <taxon>Ciliophora</taxon>
        <taxon>Intramacronucleata</taxon>
        <taxon>Spirotrichea</taxon>
        <taxon>Stichotrichia</taxon>
        <taxon>Sporadotrichida</taxon>
        <taxon>Oxytrichidae</taxon>
        <taxon>Stylonychinae</taxon>
        <taxon>Stylonychia</taxon>
    </lineage>
</organism>
<comment type="similarity">
    <text evidence="1">Belongs to the peptidase C1 family.</text>
</comment>
<dbReference type="InterPro" id="IPR000668">
    <property type="entry name" value="Peptidase_C1A_C"/>
</dbReference>
<evidence type="ECO:0000256" key="2">
    <source>
        <dbReference type="ARBA" id="ARBA00023145"/>
    </source>
</evidence>
<evidence type="ECO:0000256" key="3">
    <source>
        <dbReference type="SAM" id="SignalP"/>
    </source>
</evidence>
<evidence type="ECO:0000256" key="1">
    <source>
        <dbReference type="ARBA" id="ARBA00008455"/>
    </source>
</evidence>
<keyword evidence="3" id="KW-0732">Signal</keyword>
<dbReference type="AlphaFoldDB" id="A0A077ZSP9"/>
<keyword evidence="6" id="KW-1185">Reference proteome</keyword>
<proteinExistence type="inferred from homology"/>
<reference evidence="5 6" key="1">
    <citation type="submission" date="2014-06" db="EMBL/GenBank/DDBJ databases">
        <authorList>
            <person name="Swart Estienne"/>
        </authorList>
    </citation>
    <scope>NUCLEOTIDE SEQUENCE [LARGE SCALE GENOMIC DNA]</scope>
    <source>
        <strain evidence="5 6">130c</strain>
    </source>
</reference>
<dbReference type="GO" id="GO:0008234">
    <property type="term" value="F:cysteine-type peptidase activity"/>
    <property type="evidence" value="ECO:0007669"/>
    <property type="project" value="InterPro"/>
</dbReference>
<dbReference type="Pfam" id="PF00112">
    <property type="entry name" value="Peptidase_C1"/>
    <property type="match status" value="1"/>
</dbReference>
<dbReference type="InParanoid" id="A0A077ZSP9"/>
<dbReference type="EMBL" id="CCKQ01001231">
    <property type="protein sequence ID" value="CDW72335.1"/>
    <property type="molecule type" value="Genomic_DNA"/>
</dbReference>
<accession>A0A077ZSP9</accession>
<dbReference type="InterPro" id="IPR013128">
    <property type="entry name" value="Peptidase_C1A"/>
</dbReference>
<dbReference type="PANTHER" id="PTHR12411">
    <property type="entry name" value="CYSTEINE PROTEASE FAMILY C1-RELATED"/>
    <property type="match status" value="1"/>
</dbReference>
<feature type="signal peptide" evidence="3">
    <location>
        <begin position="1"/>
        <end position="22"/>
    </location>
</feature>